<keyword evidence="4" id="KW-0378">Hydrolase</keyword>
<evidence type="ECO:0000256" key="3">
    <source>
        <dbReference type="ARBA" id="ARBA00022722"/>
    </source>
</evidence>
<feature type="region of interest" description="Disordered" evidence="6">
    <location>
        <begin position="70"/>
        <end position="90"/>
    </location>
</feature>
<evidence type="ECO:0000256" key="5">
    <source>
        <dbReference type="ARBA" id="ARBA00022839"/>
    </source>
</evidence>
<evidence type="ECO:0000256" key="6">
    <source>
        <dbReference type="SAM" id="MobiDB-lite"/>
    </source>
</evidence>
<dbReference type="Gene3D" id="1.10.287.1040">
    <property type="entry name" value="Exonuclease VII, small subunit"/>
    <property type="match status" value="1"/>
</dbReference>
<keyword evidence="2" id="KW-0963">Cytoplasm</keyword>
<dbReference type="GO" id="GO:0006308">
    <property type="term" value="P:DNA catabolic process"/>
    <property type="evidence" value="ECO:0007669"/>
    <property type="project" value="InterPro"/>
</dbReference>
<evidence type="ECO:0000313" key="7">
    <source>
        <dbReference type="EMBL" id="MBO8453321.1"/>
    </source>
</evidence>
<reference evidence="7" key="2">
    <citation type="journal article" date="2021" name="PeerJ">
        <title>Extensive microbial diversity within the chicken gut microbiome revealed by metagenomics and culture.</title>
        <authorList>
            <person name="Gilroy R."/>
            <person name="Ravi A."/>
            <person name="Getino M."/>
            <person name="Pursley I."/>
            <person name="Horton D.L."/>
            <person name="Alikhan N.F."/>
            <person name="Baker D."/>
            <person name="Gharbi K."/>
            <person name="Hall N."/>
            <person name="Watson M."/>
            <person name="Adriaenssens E.M."/>
            <person name="Foster-Nyarko E."/>
            <person name="Jarju S."/>
            <person name="Secka A."/>
            <person name="Antonio M."/>
            <person name="Oren A."/>
            <person name="Chaudhuri R.R."/>
            <person name="La Ragione R."/>
            <person name="Hildebrand F."/>
            <person name="Pallen M.J."/>
        </authorList>
    </citation>
    <scope>NUCLEOTIDE SEQUENCE</scope>
    <source>
        <strain evidence="7">F1-3629</strain>
    </source>
</reference>
<evidence type="ECO:0000313" key="8">
    <source>
        <dbReference type="Proteomes" id="UP000771749"/>
    </source>
</evidence>
<dbReference type="InterPro" id="IPR037004">
    <property type="entry name" value="Exonuc_VII_ssu_sf"/>
</dbReference>
<evidence type="ECO:0000256" key="4">
    <source>
        <dbReference type="ARBA" id="ARBA00022801"/>
    </source>
</evidence>
<name>A0A940IF69_9BACT</name>
<dbReference type="EMBL" id="JADIMJ010000020">
    <property type="protein sequence ID" value="MBO8453321.1"/>
    <property type="molecule type" value="Genomic_DNA"/>
</dbReference>
<dbReference type="SUPFAM" id="SSF116842">
    <property type="entry name" value="XseB-like"/>
    <property type="match status" value="1"/>
</dbReference>
<keyword evidence="5" id="KW-0269">Exonuclease</keyword>
<dbReference type="InterPro" id="IPR003761">
    <property type="entry name" value="Exonuc_VII_S"/>
</dbReference>
<organism evidence="7 8">
    <name type="scientific">Candidatus Cryptobacteroides gallistercoris</name>
    <dbReference type="NCBI Taxonomy" id="2840765"/>
    <lineage>
        <taxon>Bacteria</taxon>
        <taxon>Pseudomonadati</taxon>
        <taxon>Bacteroidota</taxon>
        <taxon>Bacteroidia</taxon>
        <taxon>Bacteroidales</taxon>
        <taxon>Candidatus Cryptobacteroides</taxon>
    </lineage>
</organism>
<feature type="compositionally biased region" description="Acidic residues" evidence="6">
    <location>
        <begin position="81"/>
        <end position="90"/>
    </location>
</feature>
<comment type="caution">
    <text evidence="7">The sequence shown here is derived from an EMBL/GenBank/DDBJ whole genome shotgun (WGS) entry which is preliminary data.</text>
</comment>
<reference evidence="7" key="1">
    <citation type="submission" date="2020-10" db="EMBL/GenBank/DDBJ databases">
        <authorList>
            <person name="Gilroy R."/>
        </authorList>
    </citation>
    <scope>NUCLEOTIDE SEQUENCE</scope>
    <source>
        <strain evidence="7">F1-3629</strain>
    </source>
</reference>
<proteinExistence type="inferred from homology"/>
<gene>
    <name evidence="7" type="ORF">IAC07_01190</name>
</gene>
<evidence type="ECO:0000256" key="1">
    <source>
        <dbReference type="ARBA" id="ARBA00009998"/>
    </source>
</evidence>
<evidence type="ECO:0000256" key="2">
    <source>
        <dbReference type="ARBA" id="ARBA00022490"/>
    </source>
</evidence>
<dbReference type="GO" id="GO:0009318">
    <property type="term" value="C:exodeoxyribonuclease VII complex"/>
    <property type="evidence" value="ECO:0007669"/>
    <property type="project" value="InterPro"/>
</dbReference>
<dbReference type="AlphaFoldDB" id="A0A940IF69"/>
<keyword evidence="3" id="KW-0540">Nuclease</keyword>
<dbReference type="Pfam" id="PF02609">
    <property type="entry name" value="Exonuc_VII_S"/>
    <property type="match status" value="1"/>
</dbReference>
<sequence>MKDGNMHEGRPDGAFDYAGAVAELEKIAAKVESDDVGIDDMDRCIRRTEELISGCRRYLRSARERAAVLGRGSVSGGQGDMPDDDMPITR</sequence>
<comment type="similarity">
    <text evidence="1">Belongs to the XseB family.</text>
</comment>
<protein>
    <submittedName>
        <fullName evidence="7">Exodeoxyribonuclease VII small subunit</fullName>
    </submittedName>
</protein>
<dbReference type="Proteomes" id="UP000771749">
    <property type="component" value="Unassembled WGS sequence"/>
</dbReference>
<dbReference type="GO" id="GO:0008855">
    <property type="term" value="F:exodeoxyribonuclease VII activity"/>
    <property type="evidence" value="ECO:0007669"/>
    <property type="project" value="InterPro"/>
</dbReference>
<accession>A0A940IF69</accession>